<dbReference type="Proteomes" id="UP001341840">
    <property type="component" value="Unassembled WGS sequence"/>
</dbReference>
<name>A0ABU6WXJ8_9FABA</name>
<feature type="non-terminal residue" evidence="1">
    <location>
        <position position="158"/>
    </location>
</feature>
<keyword evidence="2" id="KW-1185">Reference proteome</keyword>
<protein>
    <submittedName>
        <fullName evidence="1">Uncharacterized protein</fullName>
    </submittedName>
</protein>
<dbReference type="EMBL" id="JASCZI010184270">
    <property type="protein sequence ID" value="MED6190034.1"/>
    <property type="molecule type" value="Genomic_DNA"/>
</dbReference>
<accession>A0ABU6WXJ8</accession>
<sequence length="158" mass="17576">MYYPPVNNPLPEGEDEDIAAEEAAAAQAGRVYLRWDRAGIEYGRAPQRFHGYTTITTSGMSLSLVTLRSTRSNFGGTVGGAFSDSRGVTSSRFMSLGSKELPRGSESFFHEIRKKGAPHGWIPADIFDRLVEFWCQEDFKRLQRTNTKNRSSETGGSM</sequence>
<gene>
    <name evidence="1" type="ORF">PIB30_101780</name>
</gene>
<organism evidence="1 2">
    <name type="scientific">Stylosanthes scabra</name>
    <dbReference type="NCBI Taxonomy" id="79078"/>
    <lineage>
        <taxon>Eukaryota</taxon>
        <taxon>Viridiplantae</taxon>
        <taxon>Streptophyta</taxon>
        <taxon>Embryophyta</taxon>
        <taxon>Tracheophyta</taxon>
        <taxon>Spermatophyta</taxon>
        <taxon>Magnoliopsida</taxon>
        <taxon>eudicotyledons</taxon>
        <taxon>Gunneridae</taxon>
        <taxon>Pentapetalae</taxon>
        <taxon>rosids</taxon>
        <taxon>fabids</taxon>
        <taxon>Fabales</taxon>
        <taxon>Fabaceae</taxon>
        <taxon>Papilionoideae</taxon>
        <taxon>50 kb inversion clade</taxon>
        <taxon>dalbergioids sensu lato</taxon>
        <taxon>Dalbergieae</taxon>
        <taxon>Pterocarpus clade</taxon>
        <taxon>Stylosanthes</taxon>
    </lineage>
</organism>
<evidence type="ECO:0000313" key="1">
    <source>
        <dbReference type="EMBL" id="MED6190034.1"/>
    </source>
</evidence>
<proteinExistence type="predicted"/>
<evidence type="ECO:0000313" key="2">
    <source>
        <dbReference type="Proteomes" id="UP001341840"/>
    </source>
</evidence>
<reference evidence="1 2" key="1">
    <citation type="journal article" date="2023" name="Plants (Basel)">
        <title>Bridging the Gap: Combining Genomics and Transcriptomics Approaches to Understand Stylosanthes scabra, an Orphan Legume from the Brazilian Caatinga.</title>
        <authorList>
            <person name="Ferreira-Neto J.R.C."/>
            <person name="da Silva M.D."/>
            <person name="Binneck E."/>
            <person name="de Melo N.F."/>
            <person name="da Silva R.H."/>
            <person name="de Melo A.L.T.M."/>
            <person name="Pandolfi V."/>
            <person name="Bustamante F.O."/>
            <person name="Brasileiro-Vidal A.C."/>
            <person name="Benko-Iseppon A.M."/>
        </authorList>
    </citation>
    <scope>NUCLEOTIDE SEQUENCE [LARGE SCALE GENOMIC DNA]</scope>
    <source>
        <tissue evidence="1">Leaves</tissue>
    </source>
</reference>
<comment type="caution">
    <text evidence="1">The sequence shown here is derived from an EMBL/GenBank/DDBJ whole genome shotgun (WGS) entry which is preliminary data.</text>
</comment>